<dbReference type="GO" id="GO:0004181">
    <property type="term" value="F:metallocarboxypeptidase activity"/>
    <property type="evidence" value="ECO:0007669"/>
    <property type="project" value="InterPro"/>
</dbReference>
<feature type="region of interest" description="Disordered" evidence="13">
    <location>
        <begin position="241"/>
        <end position="261"/>
    </location>
</feature>
<name>A0A8J6PCK5_9FLAO</name>
<reference evidence="16" key="1">
    <citation type="submission" date="2020-09" db="EMBL/GenBank/DDBJ databases">
        <title>Taishania pollutisoli gen. nov., sp. nov., Isolated from Tetrabromobisphenol A-Contaminated Soil.</title>
        <authorList>
            <person name="Chen Q."/>
        </authorList>
    </citation>
    <scope>NUCLEOTIDE SEQUENCE</scope>
    <source>
        <strain evidence="16">CZZ-1</strain>
    </source>
</reference>
<evidence type="ECO:0000256" key="5">
    <source>
        <dbReference type="ARBA" id="ARBA00022723"/>
    </source>
</evidence>
<keyword evidence="5" id="KW-0479">Metal-binding</keyword>
<keyword evidence="17" id="KW-1185">Reference proteome</keyword>
<dbReference type="GO" id="GO:0005615">
    <property type="term" value="C:extracellular space"/>
    <property type="evidence" value="ECO:0007669"/>
    <property type="project" value="TreeGrafter"/>
</dbReference>
<dbReference type="RefSeq" id="WP_216714145.1">
    <property type="nucleotide sequence ID" value="NZ_JACVEL010000005.1"/>
</dbReference>
<keyword evidence="6 14" id="KW-0732">Signal</keyword>
<keyword evidence="7" id="KW-0378">Hydrolase</keyword>
<dbReference type="PANTHER" id="PTHR11705:SF143">
    <property type="entry name" value="SLL0236 PROTEIN"/>
    <property type="match status" value="1"/>
</dbReference>
<comment type="cofactor">
    <cofactor evidence="1">
        <name>Zn(2+)</name>
        <dbReference type="ChEBI" id="CHEBI:29105"/>
    </cofactor>
</comment>
<comment type="caution">
    <text evidence="16">The sequence shown here is derived from an EMBL/GenBank/DDBJ whole genome shotgun (WGS) entry which is preliminary data.</text>
</comment>
<dbReference type="GO" id="GO:0008270">
    <property type="term" value="F:zinc ion binding"/>
    <property type="evidence" value="ECO:0007669"/>
    <property type="project" value="InterPro"/>
</dbReference>
<dbReference type="PROSITE" id="PS52035">
    <property type="entry name" value="PEPTIDASE_M14"/>
    <property type="match status" value="1"/>
</dbReference>
<accession>A0A8J6PCK5</accession>
<dbReference type="NCBIfam" id="TIGR04183">
    <property type="entry name" value="Por_Secre_tail"/>
    <property type="match status" value="1"/>
</dbReference>
<dbReference type="EMBL" id="JACVEL010000005">
    <property type="protein sequence ID" value="MBC9812703.1"/>
    <property type="molecule type" value="Genomic_DNA"/>
</dbReference>
<dbReference type="InterPro" id="IPR033810">
    <property type="entry name" value="Carboxypeptidase_T"/>
</dbReference>
<evidence type="ECO:0000313" key="16">
    <source>
        <dbReference type="EMBL" id="MBC9812703.1"/>
    </source>
</evidence>
<feature type="active site" description="Proton donor/acceptor" evidence="12">
    <location>
        <position position="392"/>
    </location>
</feature>
<dbReference type="InterPro" id="IPR000834">
    <property type="entry name" value="Peptidase_M14"/>
</dbReference>
<evidence type="ECO:0000256" key="13">
    <source>
        <dbReference type="SAM" id="MobiDB-lite"/>
    </source>
</evidence>
<evidence type="ECO:0000256" key="6">
    <source>
        <dbReference type="ARBA" id="ARBA00022729"/>
    </source>
</evidence>
<evidence type="ECO:0000313" key="17">
    <source>
        <dbReference type="Proteomes" id="UP000652681"/>
    </source>
</evidence>
<evidence type="ECO:0000256" key="7">
    <source>
        <dbReference type="ARBA" id="ARBA00022801"/>
    </source>
</evidence>
<dbReference type="Proteomes" id="UP000652681">
    <property type="component" value="Unassembled WGS sequence"/>
</dbReference>
<keyword evidence="3" id="KW-0121">Carboxypeptidase</keyword>
<dbReference type="Gene3D" id="3.40.630.10">
    <property type="entry name" value="Zn peptidases"/>
    <property type="match status" value="1"/>
</dbReference>
<keyword evidence="9" id="KW-0482">Metalloprotease</keyword>
<sequence length="789" mass="87333">MMKTILFAAVLFVVSTVSAQKFSKVKIYADRDGLVQLFNEGIPVDHGYRKSGQFIITDLSEQDIQRVAALNYQYEVVIDDVKKYYVQQNSYPAQPKNASCSGTSTGNTNTVPENFQVSSTYGGYYKYNEMLQELDEMAALYPNLISVKAPIHTFLTWENRPIYQVKISNNPNTDDGDPMLLYSAIHHAREPMSMSQLIYYMWYLLENYNNNPEVKYLVDHTQMLFVPCLNPDGYIYNETTDPNGGGMHRKNRNPNIGSTNKGVDINRNYSYGWGTTGVSTNQNNDTYPGTSAFSEPETQAMRWLVQNLPVRAALNAHTYGDMLLFPIGTTAEEYADHHDYFQALGDHLTQYNGFEATKSSGLYPASGDSDDYMYKVDVGVGVKDTIFAMTPEIGGSFWPASSEIIPTCQEMLFVNLGLAHMVHKYYIVNEDDPISVTTTTGNFHHTIKRLGRENGPATVSLEPLLNIQSVGTPVVYNLAATGTDDGTISYVLTTGIQDGDEIKYVLTTDDGNWVQRDTITKIYGSGAAMDEVVSENGESTTNWTGNWNTTTAKYYSPSRSITDSPGADYQNNTTRTMMYSNPIDLTNAASAKVTFYAQWEVEADYDYCQFQVSLDGGTSWIGQCGLYTNAGSAANNSVQPDNEPVWDGTQANWVAEEISLSDYIGETIHVRFILESDGGVRNDGFYFDEFKILVKEAEAPVEPGVGLSVVEKNNLIVYPNPSSGLVYIKGGTINDRVEVTDLRGVVVHQATVTSAEAEQLDVTSLSTGTYLVKISGENGTSIHQLVIGK</sequence>
<feature type="chain" id="PRO_5035270419" description="carboxypeptidase T" evidence="14">
    <location>
        <begin position="20"/>
        <end position="789"/>
    </location>
</feature>
<dbReference type="PROSITE" id="PS00132">
    <property type="entry name" value="CARBOXYPEPT_ZN_1"/>
    <property type="match status" value="1"/>
</dbReference>
<evidence type="ECO:0000259" key="15">
    <source>
        <dbReference type="PROSITE" id="PS52035"/>
    </source>
</evidence>
<comment type="similarity">
    <text evidence="2 12">Belongs to the peptidase M14 family.</text>
</comment>
<gene>
    <name evidence="16" type="ORF">H9Y05_09495</name>
</gene>
<evidence type="ECO:0000256" key="10">
    <source>
        <dbReference type="ARBA" id="ARBA00050859"/>
    </source>
</evidence>
<dbReference type="Pfam" id="PF00246">
    <property type="entry name" value="Peptidase_M14"/>
    <property type="match status" value="1"/>
</dbReference>
<dbReference type="PANTHER" id="PTHR11705">
    <property type="entry name" value="PROTEASE FAMILY M14 CARBOXYPEPTIDASE A,B"/>
    <property type="match status" value="1"/>
</dbReference>
<organism evidence="16 17">
    <name type="scientific">Taishania pollutisoli</name>
    <dbReference type="NCBI Taxonomy" id="2766479"/>
    <lineage>
        <taxon>Bacteria</taxon>
        <taxon>Pseudomonadati</taxon>
        <taxon>Bacteroidota</taxon>
        <taxon>Flavobacteriia</taxon>
        <taxon>Flavobacteriales</taxon>
        <taxon>Crocinitomicaceae</taxon>
        <taxon>Taishania</taxon>
    </lineage>
</organism>
<dbReference type="CDD" id="cd03859">
    <property type="entry name" value="M14_CPT"/>
    <property type="match status" value="1"/>
</dbReference>
<protein>
    <recommendedName>
        <fullName evidence="11">carboxypeptidase T</fullName>
        <ecNumber evidence="11">3.4.17.18</ecNumber>
    </recommendedName>
</protein>
<dbReference type="InterPro" id="IPR057246">
    <property type="entry name" value="CARBOXYPEPT_ZN_1"/>
</dbReference>
<dbReference type="Pfam" id="PF18962">
    <property type="entry name" value="Por_Secre_tail"/>
    <property type="match status" value="1"/>
</dbReference>
<dbReference type="SMART" id="SM00631">
    <property type="entry name" value="Zn_pept"/>
    <property type="match status" value="1"/>
</dbReference>
<dbReference type="InterPro" id="IPR026444">
    <property type="entry name" value="Secre_tail"/>
</dbReference>
<feature type="signal peptide" evidence="14">
    <location>
        <begin position="1"/>
        <end position="19"/>
    </location>
</feature>
<dbReference type="GO" id="GO:0006508">
    <property type="term" value="P:proteolysis"/>
    <property type="evidence" value="ECO:0007669"/>
    <property type="project" value="UniProtKB-KW"/>
</dbReference>
<proteinExistence type="inferred from homology"/>
<dbReference type="SUPFAM" id="SSF53187">
    <property type="entry name" value="Zn-dependent exopeptidases"/>
    <property type="match status" value="1"/>
</dbReference>
<keyword evidence="4" id="KW-0645">Protease</keyword>
<evidence type="ECO:0000256" key="14">
    <source>
        <dbReference type="SAM" id="SignalP"/>
    </source>
</evidence>
<dbReference type="EC" id="3.4.17.18" evidence="11"/>
<dbReference type="AlphaFoldDB" id="A0A8J6PCK5"/>
<comment type="catalytic activity">
    <reaction evidence="10">
        <text>Releases a C-terminal residue, which may be hydrophobic or positively charged.</text>
        <dbReference type="EC" id="3.4.17.18"/>
    </reaction>
</comment>
<evidence type="ECO:0000256" key="4">
    <source>
        <dbReference type="ARBA" id="ARBA00022670"/>
    </source>
</evidence>
<feature type="domain" description="Peptidase M14" evidence="15">
    <location>
        <begin position="123"/>
        <end position="422"/>
    </location>
</feature>
<evidence type="ECO:0000256" key="11">
    <source>
        <dbReference type="ARBA" id="ARBA00066554"/>
    </source>
</evidence>
<evidence type="ECO:0000256" key="1">
    <source>
        <dbReference type="ARBA" id="ARBA00001947"/>
    </source>
</evidence>
<evidence type="ECO:0000256" key="8">
    <source>
        <dbReference type="ARBA" id="ARBA00022833"/>
    </source>
</evidence>
<dbReference type="FunFam" id="3.40.630.10:FF:000084">
    <property type="entry name" value="Carboxypeptidase B2"/>
    <property type="match status" value="1"/>
</dbReference>
<dbReference type="Pfam" id="PF20773">
    <property type="entry name" value="InhA-like_MAM"/>
    <property type="match status" value="1"/>
</dbReference>
<evidence type="ECO:0000256" key="9">
    <source>
        <dbReference type="ARBA" id="ARBA00023049"/>
    </source>
</evidence>
<evidence type="ECO:0000256" key="3">
    <source>
        <dbReference type="ARBA" id="ARBA00022645"/>
    </source>
</evidence>
<evidence type="ECO:0000256" key="12">
    <source>
        <dbReference type="PROSITE-ProRule" id="PRU01379"/>
    </source>
</evidence>
<keyword evidence="8" id="KW-0862">Zinc</keyword>
<evidence type="ECO:0000256" key="2">
    <source>
        <dbReference type="ARBA" id="ARBA00005988"/>
    </source>
</evidence>